<dbReference type="Pfam" id="PF25151">
    <property type="entry name" value="TPR_Trm732_C"/>
    <property type="match status" value="1"/>
</dbReference>
<evidence type="ECO:0000259" key="5">
    <source>
        <dbReference type="Pfam" id="PF25151"/>
    </source>
</evidence>
<dbReference type="Pfam" id="PF25150">
    <property type="entry name" value="TPR_Trm732"/>
    <property type="match status" value="1"/>
</dbReference>
<keyword evidence="6" id="KW-1185">Reference proteome</keyword>
<dbReference type="InterPro" id="IPR056842">
    <property type="entry name" value="THADA-like_TPR_C"/>
</dbReference>
<feature type="domain" description="tRNA (32-2'-O)-methyltransferase regulator THADA-like TPR repeats region" evidence="4">
    <location>
        <begin position="600"/>
        <end position="837"/>
    </location>
</feature>
<sequence>MSAKWRALQHRHRYTYSAVLFPSSFTASLSQSSLFQSCPKFYSNIEELVSLNSIYAQVNHAKKIVASFGEVLAKTNENEGGEREAVFVREAIRFYLEVLFMENSLPLHKTLVSALAKTSKFHSVISSCFKELCDDYGGLEDGGNRFCVSRVALSVMGMPKLGYLVDIIEDCALLVGHDIVSGLNGIILDTEACDRPPPTVMEQCQEALSCSYYLFQRFPLKFKGLAGEDASFMEGVLAVQLSILKSSAFSRDCYVAAGVSFCAALQVCLKDEELGMFIAQGIFCWSSVVGLTDIVSKIPFAGDICSEICSFSSLSRLCLIRGILTTVSRGILVSSFAQLSNSDCDHRTILYDGILLELCDLCENPIDSHLNFHALTVMQICLQQIKTSMLTDLSEDYDRMPDSMTARVLRIIWNNLEDPLSQTVKQVHLMFDLLLDIQTTVHQTDDKVGIRESLLKIVNYLLRLGSRCKGRYVPLASLTRRLGAKTLMDMSPNLLFEMANAYIDDDVCYAVTSFLKCFLEMLRDESWGSEGVDQGYARYREHCLPPFLYGLASGMSKLRSNLNTYAVQVLLELDVDSIFLLLAYISIGPSEEETKLNYTELSNMSMELTVEQKVVVLVSLLKVCRTLAFLEGDIEQKRSTDAFAIVQIKGVELKVPIEWLKMALTHVDESVRVDAAETLFLNPKNARLPSPLELYLMKEAVPLNMRSSSTGFQMKWTSLFRKFFSRVRTSLEKQYKHGSLQPLKSDENAVLRAESLFKFMRWLSSFLFLSCYPSAPYRRKIMATELLQIMIEVWPVVASKDPTSHQGHLYPYCDIVTSHDSTLLLVGSIVDSWDRLRENSFRILLHYPTPFTGVSSEDMVQNIIPWAKHLVCSPRVRESDAGALTLRLIFRKYVLDLGWIVKVSTNVFCCERECESINGLYQNSKPKYPVIEYIKSLIHWLDVSVMEGERDLSEACKNSFVHGVLLALRYTFEELDWNSNAGLSMSEMRKELEKLLKLVTRITTLALWVVSADALSLPEDMDDIIEDDGFLSNVQDDAAAVLSEEHKSTFPKPVHETIQSEQVVMVGCWLAMKEVSLLLGTIIRKIPLPTCSLRPLENGDSASAAPSDSVIENSELLLDLKQLEKIGDHFLEVLLKMKHNGAIDKTRARFTALCHRLLCSNDPRLCKLTESWMEQLMERTVARGQTVDDVLRRSAGIPAAFIALFLSEPEGSPKKLLPQALRWLISLAEKPLLDPMEQKGSKHMVEEVNSSDMHSSENLSKVRDEGVVPTVHAFNVLKAAFNDTNLSTDTSGFSAEAMIVSIRSFSSQYWEVRNSATLAYTALVRRMIGFLNVQKRVSTRRALTGLEFFHRYPLLHPFIYSELKTATDLLDTSGPSDSNLVNLVHPSLWPILILLSRLKPSPIASETGDDLDPFVFMPFIMKCSTQRNLRVRVLASRALVGLVSNEKLQSVLLQIASTLPSNVAQGGSFNYLHGILLQLGNLLDTNCRDLADDSKKDQIIGKLINVLSKCTWMASPLTCPCPILCTSFLRVLDHMRVIERASSESKNLRDIYKLHLDLSTNCLDTDASYGFSYYDPSIADVREQAAVSYFGCIFQPSDEAAEVFQITQRPNLLRLQKVPEASDYPDLNERFLRCLSDQSYEVRLATLKWLLQFLKSEDSSFSESSSIWNWAKNSLQVVLLELLDNEKNHKCENYILKILFQWNLLMFKKSSKGESVEGIYVGSLNYDLVLHLWGRLTSLYESTRRAKIRGTLMCCLAICVKHLTGLFFHKNDSEKEEESRRGCVIDCVSYFVNMIKEKSLSSEQVNVRHASAEAIIASGILEQAKIVGPLVLNHQIPSENIPSTFQNACNVYAYQILDMWFTCIKLLEDEDDIIRSKLATDVQKCFFTAMEVPTQVDKVLELSFNHLSSVFGHWNEYSQYLSKWVFNTADYSPPPKGGSDLVRRVFDKEIDNHHEEKLLILQFGCYHLQKLPMSDFPLAQLLDWRSKFHNQLLSFAKDHISKQRESWLGGVGNHKDVFLPLYGNLLGLYVFSNCIIRFSTDSNDKKALCSDMIELGGALKPFLRNPLVCNMFRVVVRLHQNLLDDSLDDSLVDLATVLSGEIWEGFDPYFLLTDGEIKVESFVSVERSNGVACSPQRP</sequence>
<dbReference type="GeneID" id="104791801"/>
<evidence type="ECO:0000313" key="6">
    <source>
        <dbReference type="Proteomes" id="UP000694864"/>
    </source>
</evidence>
<keyword evidence="2" id="KW-0819">tRNA processing</keyword>
<feature type="domain" description="DUF2428" evidence="3">
    <location>
        <begin position="992"/>
        <end position="1311"/>
    </location>
</feature>
<name>A0ABM0ZI60_CAMSA</name>
<accession>A0ABM0ZI60</accession>
<reference evidence="7" key="2">
    <citation type="submission" date="2025-08" db="UniProtKB">
        <authorList>
            <consortium name="RefSeq"/>
        </authorList>
    </citation>
    <scope>IDENTIFICATION</scope>
    <source>
        <tissue evidence="7">Leaf</tissue>
    </source>
</reference>
<evidence type="ECO:0000256" key="2">
    <source>
        <dbReference type="ARBA" id="ARBA00022694"/>
    </source>
</evidence>
<dbReference type="InterPro" id="IPR051954">
    <property type="entry name" value="tRNA_methyltransferase_THADA"/>
</dbReference>
<dbReference type="RefSeq" id="XP_010516074.1">
    <property type="nucleotide sequence ID" value="XM_010517772.2"/>
</dbReference>
<dbReference type="PANTHER" id="PTHR14387:SF0">
    <property type="entry name" value="DUF2428 DOMAIN-CONTAINING PROTEIN"/>
    <property type="match status" value="1"/>
</dbReference>
<comment type="similarity">
    <text evidence="1">Belongs to the THADA family.</text>
</comment>
<dbReference type="Pfam" id="PF10350">
    <property type="entry name" value="DUF2428"/>
    <property type="match status" value="1"/>
</dbReference>
<evidence type="ECO:0000259" key="4">
    <source>
        <dbReference type="Pfam" id="PF25150"/>
    </source>
</evidence>
<evidence type="ECO:0000256" key="1">
    <source>
        <dbReference type="ARBA" id="ARBA00010409"/>
    </source>
</evidence>
<dbReference type="SUPFAM" id="SSF48371">
    <property type="entry name" value="ARM repeat"/>
    <property type="match status" value="1"/>
</dbReference>
<evidence type="ECO:0000259" key="3">
    <source>
        <dbReference type="Pfam" id="PF10350"/>
    </source>
</evidence>
<protein>
    <submittedName>
        <fullName evidence="7">Thyroid adenoma-associated protein homolog isoform X2</fullName>
    </submittedName>
</protein>
<dbReference type="InterPro" id="IPR016024">
    <property type="entry name" value="ARM-type_fold"/>
</dbReference>
<proteinExistence type="inferred from homology"/>
<dbReference type="InterPro" id="IPR019442">
    <property type="entry name" value="THADA/TRM732_DUF2428"/>
</dbReference>
<dbReference type="Proteomes" id="UP000694864">
    <property type="component" value="Chromosome 6"/>
</dbReference>
<gene>
    <name evidence="7" type="primary">LOC104791801</name>
</gene>
<reference evidence="6" key="1">
    <citation type="journal article" date="2014" name="Nat. Commun.">
        <title>The emerging biofuel crop Camelina sativa retains a highly undifferentiated hexaploid genome structure.</title>
        <authorList>
            <person name="Kagale S."/>
            <person name="Koh C."/>
            <person name="Nixon J."/>
            <person name="Bollina V."/>
            <person name="Clarke W.E."/>
            <person name="Tuteja R."/>
            <person name="Spillane C."/>
            <person name="Robinson S.J."/>
            <person name="Links M.G."/>
            <person name="Clarke C."/>
            <person name="Higgins E.E."/>
            <person name="Huebert T."/>
            <person name="Sharpe A.G."/>
            <person name="Parkin I.A."/>
        </authorList>
    </citation>
    <scope>NUCLEOTIDE SEQUENCE [LARGE SCALE GENOMIC DNA]</scope>
    <source>
        <strain evidence="6">cv. DH55</strain>
    </source>
</reference>
<evidence type="ECO:0000313" key="7">
    <source>
        <dbReference type="RefSeq" id="XP_010516074.1"/>
    </source>
</evidence>
<dbReference type="InterPro" id="IPR056843">
    <property type="entry name" value="THADA-like_TPR"/>
</dbReference>
<feature type="domain" description="tRNA (32-2'-O)-methyltransferase regulator THADA-like C-terminal TPR repeats region" evidence="5">
    <location>
        <begin position="1313"/>
        <end position="1481"/>
    </location>
</feature>
<organism evidence="6 7">
    <name type="scientific">Camelina sativa</name>
    <name type="common">False flax</name>
    <name type="synonym">Myagrum sativum</name>
    <dbReference type="NCBI Taxonomy" id="90675"/>
    <lineage>
        <taxon>Eukaryota</taxon>
        <taxon>Viridiplantae</taxon>
        <taxon>Streptophyta</taxon>
        <taxon>Embryophyta</taxon>
        <taxon>Tracheophyta</taxon>
        <taxon>Spermatophyta</taxon>
        <taxon>Magnoliopsida</taxon>
        <taxon>eudicotyledons</taxon>
        <taxon>Gunneridae</taxon>
        <taxon>Pentapetalae</taxon>
        <taxon>rosids</taxon>
        <taxon>malvids</taxon>
        <taxon>Brassicales</taxon>
        <taxon>Brassicaceae</taxon>
        <taxon>Camelineae</taxon>
        <taxon>Camelina</taxon>
    </lineage>
</organism>
<dbReference type="PANTHER" id="PTHR14387">
    <property type="entry name" value="THADA/DEATH RECEPTOR INTERACTING PROTEIN"/>
    <property type="match status" value="1"/>
</dbReference>